<sequence length="253" mass="26946">MERQPVFDFHARLTGAPGALDRLLSAMDRSGVERAGVAAGGVVDLDVLARQLVEGGHVTSDPDNGIVLDAARGSAGRLTAFWFGNPHQGTADYGAHGAECAALELSPAVHGVSLDDPRTTAFLDLAEEFGHPVYVVCIDRDGCRVSDLAVQAAKRPQTVFVLGHLGIGLIDTYAIDIVRPVPNVVVETSGGFGFTVRVAIERLGAERVLFAAEHPLQDPAVELAKYQALGLPHAVLQQVLWQNAHRILRLESP</sequence>
<dbReference type="Pfam" id="PF04909">
    <property type="entry name" value="Amidohydro_2"/>
    <property type="match status" value="1"/>
</dbReference>
<accession>A0A423V2B7</accession>
<name>A0A423V2B7_STRGL</name>
<dbReference type="AlphaFoldDB" id="A0A423V2B7"/>
<evidence type="ECO:0000313" key="2">
    <source>
        <dbReference type="EMBL" id="ROV68755.1"/>
    </source>
</evidence>
<dbReference type="InterPro" id="IPR006680">
    <property type="entry name" value="Amidohydro-rel"/>
</dbReference>
<proteinExistence type="predicted"/>
<dbReference type="EMBL" id="QWFA01000038">
    <property type="protein sequence ID" value="ROV68755.1"/>
    <property type="molecule type" value="Genomic_DNA"/>
</dbReference>
<dbReference type="SUPFAM" id="SSF51556">
    <property type="entry name" value="Metallo-dependent hydrolases"/>
    <property type="match status" value="1"/>
</dbReference>
<organism evidence="2 3">
    <name type="scientific">Streptomyces globisporus</name>
    <dbReference type="NCBI Taxonomy" id="1908"/>
    <lineage>
        <taxon>Bacteria</taxon>
        <taxon>Bacillati</taxon>
        <taxon>Actinomycetota</taxon>
        <taxon>Actinomycetes</taxon>
        <taxon>Kitasatosporales</taxon>
        <taxon>Streptomycetaceae</taxon>
        <taxon>Streptomyces</taxon>
    </lineage>
</organism>
<gene>
    <name evidence="2" type="ORF">D3105_09655</name>
</gene>
<dbReference type="GO" id="GO:0016787">
    <property type="term" value="F:hydrolase activity"/>
    <property type="evidence" value="ECO:0007669"/>
    <property type="project" value="UniProtKB-KW"/>
</dbReference>
<reference evidence="2 3" key="1">
    <citation type="submission" date="2018-08" db="EMBL/GenBank/DDBJ databases">
        <title>Streptomyces globisporus 1912-4Crt, whole genome shotgun sequence.</title>
        <authorList>
            <person name="Matselyukh B."/>
        </authorList>
    </citation>
    <scope>NUCLEOTIDE SEQUENCE [LARGE SCALE GENOMIC DNA]</scope>
    <source>
        <strain evidence="2 3">1912-4Crt</strain>
    </source>
</reference>
<dbReference type="Proteomes" id="UP000285596">
    <property type="component" value="Unassembled WGS sequence"/>
</dbReference>
<dbReference type="InterPro" id="IPR032466">
    <property type="entry name" value="Metal_Hydrolase"/>
</dbReference>
<dbReference type="RefSeq" id="WP_118902146.1">
    <property type="nucleotide sequence ID" value="NZ_QWFA01000038.1"/>
</dbReference>
<comment type="caution">
    <text evidence="2">The sequence shown here is derived from an EMBL/GenBank/DDBJ whole genome shotgun (WGS) entry which is preliminary data.</text>
</comment>
<keyword evidence="2" id="KW-0378">Hydrolase</keyword>
<dbReference type="Gene3D" id="3.20.20.140">
    <property type="entry name" value="Metal-dependent hydrolases"/>
    <property type="match status" value="1"/>
</dbReference>
<evidence type="ECO:0000313" key="3">
    <source>
        <dbReference type="Proteomes" id="UP000285596"/>
    </source>
</evidence>
<protein>
    <submittedName>
        <fullName evidence="2">Hydrolase</fullName>
    </submittedName>
</protein>
<evidence type="ECO:0000259" key="1">
    <source>
        <dbReference type="Pfam" id="PF04909"/>
    </source>
</evidence>
<feature type="domain" description="Amidohydrolase-related" evidence="1">
    <location>
        <begin position="60"/>
        <end position="250"/>
    </location>
</feature>